<reference evidence="2" key="1">
    <citation type="submission" date="2022-06" db="EMBL/GenBank/DDBJ databases">
        <authorList>
            <person name="Berger JAMES D."/>
            <person name="Berger JAMES D."/>
        </authorList>
    </citation>
    <scope>NUCLEOTIDE SEQUENCE [LARGE SCALE GENOMIC DNA]</scope>
</reference>
<feature type="domain" description="Reverse transcriptase" evidence="1">
    <location>
        <begin position="307"/>
        <end position="557"/>
    </location>
</feature>
<sequence>MENALTQHVLGSTRFGSTQGSSLLDLVLTHDNDDVDGLVIHPPLANSDHGVLDFNLRAGNLVSFQPKSRPSVWHADIVAIKERASTADWSVNIVSSIEDEWDRFKNTLERVTTDLIPWRVPKRPTNRPPWINRQAITLLRRRKRFWNLFVSTGLQQFRLKYCETRNQCKTLIHQSRIAYETQLVKSSPGCPKRLFSYIKRRTRKSDAIPPLMLEDDQTNMAEDNLTKAEALSKHFSQVFSDNIDTSFVNFPEGNLKMAPLYIGKDTVLKWLLRLNPGKSSGPDELHPRILTALAESIAEPLSVIFNMSLDQSKCPRDWKDAIISPVFKTGSRNLVQNYRPVSLTSIVVKLLERIIRDAIIQFIEGNKLFAVEQHGFRAGHSCLTNLLLARESWASSADANIPVDAIFIDLSKAFDRVSHSGLLVKLGSLGINKVVTDWIQDFLKDRRQRVRVNGVLSTWESVKSGVPQGTILGPLLFLIYVNEIPSVVKSSCLLFADDIKIWRALHDDSDQLALQEDLNLLSDWCKHWALEINLSKSVVMHVSHSHVHNYSMNGITLPVVTEYKDLGVVVQHDLKTATNCRTAATKGFRMLWAIRKAFANFDADIFRILYPTYIRPHLEYGIQAASPCFKYEIDLLERVQRVGTKLIKGFSTLSYEERLSRLGLFPLSYRRLRGDLILAYRILRNDFGANLSKLFLPSSTNQLRGHHLKVQKPRSNRLRLEIRFSHRIVNHWNSLPEHVVSAPSVDSFKARLDLLYEINRKD</sequence>
<keyword evidence="2" id="KW-1185">Reference proteome</keyword>
<accession>A0AA85ISU5</accession>
<evidence type="ECO:0000313" key="3">
    <source>
        <dbReference type="WBParaSite" id="TREG1_101520.1"/>
    </source>
</evidence>
<dbReference type="Pfam" id="PF00078">
    <property type="entry name" value="RVT_1"/>
    <property type="match status" value="1"/>
</dbReference>
<dbReference type="AlphaFoldDB" id="A0AA85ISU5"/>
<dbReference type="SUPFAM" id="SSF56672">
    <property type="entry name" value="DNA/RNA polymerases"/>
    <property type="match status" value="1"/>
</dbReference>
<dbReference type="PANTHER" id="PTHR33332">
    <property type="entry name" value="REVERSE TRANSCRIPTASE DOMAIN-CONTAINING PROTEIN"/>
    <property type="match status" value="1"/>
</dbReference>
<reference evidence="3 4" key="2">
    <citation type="submission" date="2023-11" db="UniProtKB">
        <authorList>
            <consortium name="WormBaseParasite"/>
        </authorList>
    </citation>
    <scope>IDENTIFICATION</scope>
</reference>
<dbReference type="WBParaSite" id="TREG1_101900.1">
    <property type="protein sequence ID" value="TREG1_101900.1"/>
    <property type="gene ID" value="TREG1_101900"/>
</dbReference>
<dbReference type="Proteomes" id="UP000050795">
    <property type="component" value="Unassembled WGS sequence"/>
</dbReference>
<dbReference type="WBParaSite" id="TREG1_30730.1">
    <property type="protein sequence ID" value="TREG1_30730.1"/>
    <property type="gene ID" value="TREG1_30730"/>
</dbReference>
<dbReference type="PROSITE" id="PS50878">
    <property type="entry name" value="RT_POL"/>
    <property type="match status" value="1"/>
</dbReference>
<name>A0AA85ISU5_TRIRE</name>
<dbReference type="InterPro" id="IPR000477">
    <property type="entry name" value="RT_dom"/>
</dbReference>
<dbReference type="InterPro" id="IPR043502">
    <property type="entry name" value="DNA/RNA_pol_sf"/>
</dbReference>
<proteinExistence type="predicted"/>
<dbReference type="WBParaSite" id="TREG1_26730.1">
    <property type="protein sequence ID" value="TREG1_26730.1"/>
    <property type="gene ID" value="TREG1_26730"/>
</dbReference>
<evidence type="ECO:0000259" key="1">
    <source>
        <dbReference type="PROSITE" id="PS50878"/>
    </source>
</evidence>
<dbReference type="PRINTS" id="PR01345">
    <property type="entry name" value="CERVTRCPTASE"/>
</dbReference>
<dbReference type="CDD" id="cd01650">
    <property type="entry name" value="RT_nLTR_like"/>
    <property type="match status" value="1"/>
</dbReference>
<organism evidence="2 3">
    <name type="scientific">Trichobilharzia regenti</name>
    <name type="common">Nasal bird schistosome</name>
    <dbReference type="NCBI Taxonomy" id="157069"/>
    <lineage>
        <taxon>Eukaryota</taxon>
        <taxon>Metazoa</taxon>
        <taxon>Spiralia</taxon>
        <taxon>Lophotrochozoa</taxon>
        <taxon>Platyhelminthes</taxon>
        <taxon>Trematoda</taxon>
        <taxon>Digenea</taxon>
        <taxon>Strigeidida</taxon>
        <taxon>Schistosomatoidea</taxon>
        <taxon>Schistosomatidae</taxon>
        <taxon>Trichobilharzia</taxon>
    </lineage>
</organism>
<evidence type="ECO:0000313" key="4">
    <source>
        <dbReference type="WBParaSite" id="TREG1_101900.1"/>
    </source>
</evidence>
<dbReference type="WBParaSite" id="TREG1_28240.1">
    <property type="protein sequence ID" value="TREG1_28240.1"/>
    <property type="gene ID" value="TREG1_28240"/>
</dbReference>
<dbReference type="WBParaSite" id="TREG1_101520.1">
    <property type="protein sequence ID" value="TREG1_101520.1"/>
    <property type="gene ID" value="TREG1_101520"/>
</dbReference>
<evidence type="ECO:0000313" key="2">
    <source>
        <dbReference type="Proteomes" id="UP000050795"/>
    </source>
</evidence>
<protein>
    <recommendedName>
        <fullName evidence="1">Reverse transcriptase domain-containing protein</fullName>
    </recommendedName>
</protein>